<organism evidence="5 6">
    <name type="scientific">Candidatus Akkermansia intestinigallinarum</name>
    <dbReference type="NCBI Taxonomy" id="2838431"/>
    <lineage>
        <taxon>Bacteria</taxon>
        <taxon>Pseudomonadati</taxon>
        <taxon>Verrucomicrobiota</taxon>
        <taxon>Verrucomicrobiia</taxon>
        <taxon>Verrucomicrobiales</taxon>
        <taxon>Akkermansiaceae</taxon>
        <taxon>Akkermansia</taxon>
    </lineage>
</organism>
<proteinExistence type="predicted"/>
<feature type="chain" id="PRO_5039214996" evidence="4">
    <location>
        <begin position="29"/>
        <end position="594"/>
    </location>
</feature>
<evidence type="ECO:0000313" key="6">
    <source>
        <dbReference type="Proteomes" id="UP000823964"/>
    </source>
</evidence>
<feature type="repeat" description="ANK" evidence="3">
    <location>
        <begin position="312"/>
        <end position="344"/>
    </location>
</feature>
<evidence type="ECO:0000256" key="3">
    <source>
        <dbReference type="PROSITE-ProRule" id="PRU00023"/>
    </source>
</evidence>
<accession>A0A9D1VAY1</accession>
<dbReference type="InterPro" id="IPR002110">
    <property type="entry name" value="Ankyrin_rpt"/>
</dbReference>
<dbReference type="PROSITE" id="PS50297">
    <property type="entry name" value="ANK_REP_REGION"/>
    <property type="match status" value="5"/>
</dbReference>
<feature type="signal peptide" evidence="4">
    <location>
        <begin position="1"/>
        <end position="28"/>
    </location>
</feature>
<sequence length="594" mass="63885">MHARRLYLLVLPALALMAWLCLSMPQPAAAKPAVEMSDGRSVRTADVIDTLSEGGGILALLDAERKRSDEQRAAYAIRFSSHLSAEEASRYIGRAYLLCLQREAGPFTLKFDLIDCPSWACECRDFIEEGLRAKGQSIEYDSAFYEHERPLAELFVREQLVAQGLPVETFVSMLISDFYLADPSLRADGPTVLGWVALDISPGRRPQLLLREKPAPPVGDNWTPLHLAAECGDLAELRRLLDSGANPDAASRTGRTPLELAAQNGRTDAVRTLLAAGVEKRKTEALEAASGEGYTEIVRLLLDAGAPPQGNGEKSPLLAAVAGGHEDCLRLLLDAGADPDACTPGGRRPVELATLCREFGALEILARAGAHLDVPGLDGVGLLPRAIESGNSDGVRALLALGANPNLADDQGRTPLHIAVSKPWSHWACPLLLDAGADPNARDASGDTPLHLAARLDARELLSLLIDSGGDPHLNNSAGQSPEALASTIRTLRQARHGALEVDGMYTLPDGVSFSSVTVRREAGIIRVMPDGDESLTPEQFRRRLSRYVDGKRDQVLLFLLCKGANGEPAPSPEDIQPWISVCDDCGIRTRHDP</sequence>
<dbReference type="PANTHER" id="PTHR24198">
    <property type="entry name" value="ANKYRIN REPEAT AND PROTEIN KINASE DOMAIN-CONTAINING PROTEIN"/>
    <property type="match status" value="1"/>
</dbReference>
<reference evidence="5" key="1">
    <citation type="journal article" date="2021" name="PeerJ">
        <title>Extensive microbial diversity within the chicken gut microbiome revealed by metagenomics and culture.</title>
        <authorList>
            <person name="Gilroy R."/>
            <person name="Ravi A."/>
            <person name="Getino M."/>
            <person name="Pursley I."/>
            <person name="Horton D.L."/>
            <person name="Alikhan N.F."/>
            <person name="Baker D."/>
            <person name="Gharbi K."/>
            <person name="Hall N."/>
            <person name="Watson M."/>
            <person name="Adriaenssens E.M."/>
            <person name="Foster-Nyarko E."/>
            <person name="Jarju S."/>
            <person name="Secka A."/>
            <person name="Antonio M."/>
            <person name="Oren A."/>
            <person name="Chaudhuri R.R."/>
            <person name="La Ragione R."/>
            <person name="Hildebrand F."/>
            <person name="Pallen M.J."/>
        </authorList>
    </citation>
    <scope>NUCLEOTIDE SEQUENCE</scope>
    <source>
        <strain evidence="5">14975</strain>
    </source>
</reference>
<name>A0A9D1VAY1_9BACT</name>
<feature type="repeat" description="ANK" evidence="3">
    <location>
        <begin position="220"/>
        <end position="252"/>
    </location>
</feature>
<dbReference type="PANTHER" id="PTHR24198:SF165">
    <property type="entry name" value="ANKYRIN REPEAT-CONTAINING PROTEIN-RELATED"/>
    <property type="match status" value="1"/>
</dbReference>
<dbReference type="Pfam" id="PF12796">
    <property type="entry name" value="Ank_2"/>
    <property type="match status" value="3"/>
</dbReference>
<dbReference type="SMART" id="SM00248">
    <property type="entry name" value="ANK"/>
    <property type="match status" value="6"/>
</dbReference>
<keyword evidence="2 3" id="KW-0040">ANK repeat</keyword>
<keyword evidence="1" id="KW-0677">Repeat</keyword>
<evidence type="ECO:0000256" key="2">
    <source>
        <dbReference type="ARBA" id="ARBA00023043"/>
    </source>
</evidence>
<keyword evidence="4" id="KW-0732">Signal</keyword>
<dbReference type="SUPFAM" id="SSF48403">
    <property type="entry name" value="Ankyrin repeat"/>
    <property type="match status" value="1"/>
</dbReference>
<protein>
    <submittedName>
        <fullName evidence="5">Ankyrin repeat domain-containing protein</fullName>
    </submittedName>
</protein>
<dbReference type="PRINTS" id="PR01415">
    <property type="entry name" value="ANKYRIN"/>
</dbReference>
<evidence type="ECO:0000256" key="4">
    <source>
        <dbReference type="SAM" id="SignalP"/>
    </source>
</evidence>
<evidence type="ECO:0000313" key="5">
    <source>
        <dbReference type="EMBL" id="HIX19833.1"/>
    </source>
</evidence>
<dbReference type="EMBL" id="DXFQ01000074">
    <property type="protein sequence ID" value="HIX19833.1"/>
    <property type="molecule type" value="Genomic_DNA"/>
</dbReference>
<dbReference type="Gene3D" id="1.25.40.20">
    <property type="entry name" value="Ankyrin repeat-containing domain"/>
    <property type="match status" value="3"/>
</dbReference>
<feature type="repeat" description="ANK" evidence="3">
    <location>
        <begin position="411"/>
        <end position="444"/>
    </location>
</feature>
<dbReference type="AlphaFoldDB" id="A0A9D1VAY1"/>
<dbReference type="Proteomes" id="UP000823964">
    <property type="component" value="Unassembled WGS sequence"/>
</dbReference>
<gene>
    <name evidence="5" type="ORF">H9862_04425</name>
</gene>
<feature type="repeat" description="ANK" evidence="3">
    <location>
        <begin position="445"/>
        <end position="477"/>
    </location>
</feature>
<evidence type="ECO:0000256" key="1">
    <source>
        <dbReference type="ARBA" id="ARBA00022737"/>
    </source>
</evidence>
<dbReference type="InterPro" id="IPR036770">
    <property type="entry name" value="Ankyrin_rpt-contain_sf"/>
</dbReference>
<feature type="repeat" description="ANK" evidence="3">
    <location>
        <begin position="253"/>
        <end position="285"/>
    </location>
</feature>
<comment type="caution">
    <text evidence="5">The sequence shown here is derived from an EMBL/GenBank/DDBJ whole genome shotgun (WGS) entry which is preliminary data.</text>
</comment>
<dbReference type="PROSITE" id="PS50088">
    <property type="entry name" value="ANK_REPEAT"/>
    <property type="match status" value="6"/>
</dbReference>
<feature type="repeat" description="ANK" evidence="3">
    <location>
        <begin position="378"/>
        <end position="410"/>
    </location>
</feature>
<reference evidence="5" key="2">
    <citation type="submission" date="2021-04" db="EMBL/GenBank/DDBJ databases">
        <authorList>
            <person name="Gilroy R."/>
        </authorList>
    </citation>
    <scope>NUCLEOTIDE SEQUENCE</scope>
    <source>
        <strain evidence="5">14975</strain>
    </source>
</reference>